<accession>A0A7D9HBI0</accession>
<dbReference type="AlphaFoldDB" id="A0A7D9HBI0"/>
<evidence type="ECO:0000259" key="1">
    <source>
        <dbReference type="PROSITE" id="PS51352"/>
    </source>
</evidence>
<dbReference type="GO" id="GO:0005788">
    <property type="term" value="C:endoplasmic reticulum lumen"/>
    <property type="evidence" value="ECO:0007669"/>
    <property type="project" value="TreeGrafter"/>
</dbReference>
<dbReference type="SUPFAM" id="SSF52833">
    <property type="entry name" value="Thioredoxin-like"/>
    <property type="match status" value="1"/>
</dbReference>
<dbReference type="GO" id="GO:0034976">
    <property type="term" value="P:response to endoplasmic reticulum stress"/>
    <property type="evidence" value="ECO:0007669"/>
    <property type="project" value="TreeGrafter"/>
</dbReference>
<dbReference type="Gene3D" id="3.40.30.10">
    <property type="entry name" value="Glutaredoxin"/>
    <property type="match status" value="1"/>
</dbReference>
<keyword evidence="3" id="KW-1185">Reference proteome</keyword>
<proteinExistence type="predicted"/>
<gene>
    <name evidence="2" type="ORF">PACLA_8A025193</name>
</gene>
<name>A0A7D9HBI0_PARCT</name>
<organism evidence="2 3">
    <name type="scientific">Paramuricea clavata</name>
    <name type="common">Red gorgonian</name>
    <name type="synonym">Violescent sea-whip</name>
    <dbReference type="NCBI Taxonomy" id="317549"/>
    <lineage>
        <taxon>Eukaryota</taxon>
        <taxon>Metazoa</taxon>
        <taxon>Cnidaria</taxon>
        <taxon>Anthozoa</taxon>
        <taxon>Octocorallia</taxon>
        <taxon>Malacalcyonacea</taxon>
        <taxon>Plexauridae</taxon>
        <taxon>Paramuricea</taxon>
    </lineage>
</organism>
<protein>
    <submittedName>
        <fullName evidence="2">Disulfide-isomerase A3</fullName>
    </submittedName>
</protein>
<dbReference type="Proteomes" id="UP001152795">
    <property type="component" value="Unassembled WGS sequence"/>
</dbReference>
<dbReference type="GO" id="GO:0015035">
    <property type="term" value="F:protein-disulfide reductase activity"/>
    <property type="evidence" value="ECO:0007669"/>
    <property type="project" value="TreeGrafter"/>
</dbReference>
<dbReference type="Pfam" id="PF00085">
    <property type="entry name" value="Thioredoxin"/>
    <property type="match status" value="1"/>
</dbReference>
<comment type="caution">
    <text evidence="2">The sequence shown here is derived from an EMBL/GenBank/DDBJ whole genome shotgun (WGS) entry which is preliminary data.</text>
</comment>
<dbReference type="CDD" id="cd02961">
    <property type="entry name" value="PDI_a_family"/>
    <property type="match status" value="1"/>
</dbReference>
<dbReference type="PANTHER" id="PTHR45815:SF3">
    <property type="entry name" value="PROTEIN DISULFIDE-ISOMERASE A6"/>
    <property type="match status" value="1"/>
</dbReference>
<sequence length="169" mass="19287">MASSRFLFAVVLCIVQLWQSEAAAVKEFHDWDGLKQDLITSEYSMVDFFASWCSYCVTLAPKYEQAAKMISEGDLKDKVKLIKVQCDDEKIEGGRKPICTANNIQGFPTIFVYKKGIKFDQYRGERTPEAIVKYIGEVVKTGKPKFAGKQVSDQHMCLAKDFKKYLHHN</sequence>
<dbReference type="PROSITE" id="PS51352">
    <property type="entry name" value="THIOREDOXIN_2"/>
    <property type="match status" value="1"/>
</dbReference>
<dbReference type="PRINTS" id="PR00421">
    <property type="entry name" value="THIOREDOXIN"/>
</dbReference>
<evidence type="ECO:0000313" key="2">
    <source>
        <dbReference type="EMBL" id="CAB3980584.1"/>
    </source>
</evidence>
<dbReference type="EMBL" id="CACRXK020000304">
    <property type="protein sequence ID" value="CAB3980584.1"/>
    <property type="molecule type" value="Genomic_DNA"/>
</dbReference>
<evidence type="ECO:0000313" key="3">
    <source>
        <dbReference type="Proteomes" id="UP001152795"/>
    </source>
</evidence>
<reference evidence="2" key="1">
    <citation type="submission" date="2020-04" db="EMBL/GenBank/DDBJ databases">
        <authorList>
            <person name="Alioto T."/>
            <person name="Alioto T."/>
            <person name="Gomez Garrido J."/>
        </authorList>
    </citation>
    <scope>NUCLEOTIDE SEQUENCE</scope>
    <source>
        <strain evidence="2">A484AB</strain>
    </source>
</reference>
<dbReference type="PANTHER" id="PTHR45815">
    <property type="entry name" value="PROTEIN DISULFIDE-ISOMERASE A6"/>
    <property type="match status" value="1"/>
</dbReference>
<dbReference type="InterPro" id="IPR013766">
    <property type="entry name" value="Thioredoxin_domain"/>
</dbReference>
<dbReference type="InterPro" id="IPR036249">
    <property type="entry name" value="Thioredoxin-like_sf"/>
</dbReference>
<feature type="domain" description="Thioredoxin" evidence="1">
    <location>
        <begin position="16"/>
        <end position="140"/>
    </location>
</feature>